<reference evidence="2 3" key="1">
    <citation type="journal article" date="2023" name="Plant Dis.">
        <title>First Report of Diplodia intermedia Causing Canker and Dieback Diseases on Apple Trees in Canada.</title>
        <authorList>
            <person name="Ellouze W."/>
            <person name="Ilyukhin E."/>
            <person name="Sulman M."/>
            <person name="Ali S."/>
        </authorList>
    </citation>
    <scope>NUCLEOTIDE SEQUENCE [LARGE SCALE GENOMIC DNA]</scope>
    <source>
        <strain evidence="2 3">M45-28</strain>
    </source>
</reference>
<feature type="compositionally biased region" description="Acidic residues" evidence="1">
    <location>
        <begin position="362"/>
        <end position="377"/>
    </location>
</feature>
<gene>
    <name evidence="2" type="ORF">SLS58_009195</name>
</gene>
<organism evidence="2 3">
    <name type="scientific">Diplodia intermedia</name>
    <dbReference type="NCBI Taxonomy" id="856260"/>
    <lineage>
        <taxon>Eukaryota</taxon>
        <taxon>Fungi</taxon>
        <taxon>Dikarya</taxon>
        <taxon>Ascomycota</taxon>
        <taxon>Pezizomycotina</taxon>
        <taxon>Dothideomycetes</taxon>
        <taxon>Dothideomycetes incertae sedis</taxon>
        <taxon>Botryosphaeriales</taxon>
        <taxon>Botryosphaeriaceae</taxon>
        <taxon>Diplodia</taxon>
    </lineage>
</organism>
<name>A0ABR3TDS4_9PEZI</name>
<protein>
    <submittedName>
        <fullName evidence="2">Uncharacterized protein</fullName>
    </submittedName>
</protein>
<dbReference type="Proteomes" id="UP001521184">
    <property type="component" value="Unassembled WGS sequence"/>
</dbReference>
<evidence type="ECO:0000256" key="1">
    <source>
        <dbReference type="SAM" id="MobiDB-lite"/>
    </source>
</evidence>
<feature type="region of interest" description="Disordered" evidence="1">
    <location>
        <begin position="339"/>
        <end position="377"/>
    </location>
</feature>
<evidence type="ECO:0000313" key="3">
    <source>
        <dbReference type="Proteomes" id="UP001521184"/>
    </source>
</evidence>
<keyword evidence="3" id="KW-1185">Reference proteome</keyword>
<dbReference type="EMBL" id="JAKEKT020000086">
    <property type="protein sequence ID" value="KAL1637665.1"/>
    <property type="molecule type" value="Genomic_DNA"/>
</dbReference>
<evidence type="ECO:0000313" key="2">
    <source>
        <dbReference type="EMBL" id="KAL1637665.1"/>
    </source>
</evidence>
<comment type="caution">
    <text evidence="2">The sequence shown here is derived from an EMBL/GenBank/DDBJ whole genome shotgun (WGS) entry which is preliminary data.</text>
</comment>
<proteinExistence type="predicted"/>
<sequence length="377" mass="42732">MDDLKQLPHPYTLNAPPDWADDAFLRMFDNLSRTSQLENWKHPKKAIMKRALEGYSMAVDICYKEYPLDQALIPMWMPYDSYRLMRCRMKSKNNDLALSHFLQRVFTWDYDLSTQLLTLHTIHPLARIATPNLLRSLHASTHPFCLTDGTGRTWRVFRPTAAPPRLPNGSDARLTAGTAFLGCTALRTPTHALWYRGPGQNERYPDFVVEVGTRDKCIGERAEWYFRATGGETRVVLGLVVGGEGEWEMRVWRCGGGDEDEGRWRVVDGEGRCGGVAVPLRDVIPPGAVEAIEGSDCGRTVAMLERRIEVTWEMVLEGFEMYVRNEEMLNEIWEESERELREKKGDTETVVVEASGAGSDEGNSDSDTDTDTDMDSD</sequence>
<accession>A0ABR3TDS4</accession>